<gene>
    <name evidence="2" type="ORF">ISP15_06600</name>
</gene>
<dbReference type="Pfam" id="PF14023">
    <property type="entry name" value="Bestrophin-like"/>
    <property type="match status" value="1"/>
</dbReference>
<accession>A0ABW8JFY0</accession>
<sequence>MYLLDHPLVLFFVTCLALLLAHELGFCLRGLAKDRDSKEWEKQVHETRNQIALLLSLLLGFAMSMAVSRFDERKKLVVDEANAIGTVYLRATMQAEPIRSRAPALLSAYVDARIAIFDKNDEERERQDAVEDSRRIQDALWAGAVTAAQQSQTPIVAIYAQALNEMIDLDSERVAAVLNRIPADIWALLALLSVLTSVVVGYGQRHRSMLATFVPVLMVAIAVSLIADLDTPTSGFIRIDQQSLKSLSAQLHT</sequence>
<dbReference type="InterPro" id="IPR025333">
    <property type="entry name" value="DUF4239"/>
</dbReference>
<comment type="caution">
    <text evidence="2">The sequence shown here is derived from an EMBL/GenBank/DDBJ whole genome shotgun (WGS) entry which is preliminary data.</text>
</comment>
<name>A0ABW8JFY0_9GAMM</name>
<feature type="transmembrane region" description="Helical" evidence="1">
    <location>
        <begin position="185"/>
        <end position="203"/>
    </location>
</feature>
<proteinExistence type="predicted"/>
<keyword evidence="1" id="KW-0472">Membrane</keyword>
<feature type="transmembrane region" description="Helical" evidence="1">
    <location>
        <begin position="49"/>
        <end position="67"/>
    </location>
</feature>
<evidence type="ECO:0000313" key="3">
    <source>
        <dbReference type="Proteomes" id="UP001620461"/>
    </source>
</evidence>
<organism evidence="2 3">
    <name type="scientific">Dyella jejuensis</name>
    <dbReference type="NCBI Taxonomy" id="1432009"/>
    <lineage>
        <taxon>Bacteria</taxon>
        <taxon>Pseudomonadati</taxon>
        <taxon>Pseudomonadota</taxon>
        <taxon>Gammaproteobacteria</taxon>
        <taxon>Lysobacterales</taxon>
        <taxon>Rhodanobacteraceae</taxon>
        <taxon>Dyella</taxon>
    </lineage>
</organism>
<protein>
    <submittedName>
        <fullName evidence="2">DUF4239 domain-containing protein</fullName>
    </submittedName>
</protein>
<keyword evidence="1" id="KW-0812">Transmembrane</keyword>
<keyword evidence="1" id="KW-1133">Transmembrane helix</keyword>
<dbReference type="Proteomes" id="UP001620461">
    <property type="component" value="Unassembled WGS sequence"/>
</dbReference>
<dbReference type="EMBL" id="JADIKJ010000005">
    <property type="protein sequence ID" value="MFK2900001.1"/>
    <property type="molecule type" value="Genomic_DNA"/>
</dbReference>
<evidence type="ECO:0000313" key="2">
    <source>
        <dbReference type="EMBL" id="MFK2900001.1"/>
    </source>
</evidence>
<dbReference type="RefSeq" id="WP_404546323.1">
    <property type="nucleotide sequence ID" value="NZ_JADIKJ010000005.1"/>
</dbReference>
<feature type="transmembrane region" description="Helical" evidence="1">
    <location>
        <begin position="209"/>
        <end position="229"/>
    </location>
</feature>
<evidence type="ECO:0000256" key="1">
    <source>
        <dbReference type="SAM" id="Phobius"/>
    </source>
</evidence>
<reference evidence="2 3" key="1">
    <citation type="submission" date="2020-10" db="EMBL/GenBank/DDBJ databases">
        <title>Phylogeny of dyella-like bacteria.</title>
        <authorList>
            <person name="Fu J."/>
        </authorList>
    </citation>
    <scope>NUCLEOTIDE SEQUENCE [LARGE SCALE GENOMIC DNA]</scope>
    <source>
        <strain evidence="2 3">JP1</strain>
    </source>
</reference>
<keyword evidence="3" id="KW-1185">Reference proteome</keyword>